<sequence>MNKNNNQNRPLTYKMLQKYDIRHDNDKKEYIIHKEYDVIVDGIKAKCKILDMPWSERIGFKFEKKHPTMGMEFITKYFILDKPGKLEWGFENEVAEVFVIN</sequence>
<evidence type="ECO:0000313" key="1">
    <source>
        <dbReference type="EMBL" id="SVD09486.1"/>
    </source>
</evidence>
<accession>A0A382SHZ1</accession>
<proteinExistence type="predicted"/>
<protein>
    <submittedName>
        <fullName evidence="1">Uncharacterized protein</fullName>
    </submittedName>
</protein>
<organism evidence="1">
    <name type="scientific">marine metagenome</name>
    <dbReference type="NCBI Taxonomy" id="408172"/>
    <lineage>
        <taxon>unclassified sequences</taxon>
        <taxon>metagenomes</taxon>
        <taxon>ecological metagenomes</taxon>
    </lineage>
</organism>
<gene>
    <name evidence="1" type="ORF">METZ01_LOCUS362340</name>
</gene>
<dbReference type="EMBL" id="UINC01129237">
    <property type="protein sequence ID" value="SVD09486.1"/>
    <property type="molecule type" value="Genomic_DNA"/>
</dbReference>
<reference evidence="1" key="1">
    <citation type="submission" date="2018-05" db="EMBL/GenBank/DDBJ databases">
        <authorList>
            <person name="Lanie J.A."/>
            <person name="Ng W.-L."/>
            <person name="Kazmierczak K.M."/>
            <person name="Andrzejewski T.M."/>
            <person name="Davidsen T.M."/>
            <person name="Wayne K.J."/>
            <person name="Tettelin H."/>
            <person name="Glass J.I."/>
            <person name="Rusch D."/>
            <person name="Podicherti R."/>
            <person name="Tsui H.-C.T."/>
            <person name="Winkler M.E."/>
        </authorList>
    </citation>
    <scope>NUCLEOTIDE SEQUENCE</scope>
</reference>
<name>A0A382SHZ1_9ZZZZ</name>
<dbReference type="AlphaFoldDB" id="A0A382SHZ1"/>